<dbReference type="EnsemblBacteria" id="ABL69168">
    <property type="protein sequence ID" value="ABL69168"/>
    <property type="gene ID" value="Pden_1059"/>
</dbReference>
<dbReference type="Proteomes" id="UP000000361">
    <property type="component" value="Chromosome 1"/>
</dbReference>
<dbReference type="EMBL" id="CP000489">
    <property type="protein sequence ID" value="ABL69168.1"/>
    <property type="molecule type" value="Genomic_DNA"/>
</dbReference>
<name>A1B0X4_PARDP</name>
<dbReference type="HOGENOM" id="CLU_2451902_0_0_5"/>
<proteinExistence type="predicted"/>
<sequence length="89" mass="9548">MPPHFPSSQRSAAFRRRGAGDLVRQVNCWPMASAMPCPASLISSVTLVASVRRSDPWGKVSRSNCAPTFADCIQGAIADTRQWASGRSA</sequence>
<organism evidence="1 2">
    <name type="scientific">Paracoccus denitrificans (strain Pd 1222)</name>
    <dbReference type="NCBI Taxonomy" id="318586"/>
    <lineage>
        <taxon>Bacteria</taxon>
        <taxon>Pseudomonadati</taxon>
        <taxon>Pseudomonadota</taxon>
        <taxon>Alphaproteobacteria</taxon>
        <taxon>Rhodobacterales</taxon>
        <taxon>Paracoccaceae</taxon>
        <taxon>Paracoccus</taxon>
    </lineage>
</organism>
<dbReference type="AlphaFoldDB" id="A1B0X4"/>
<accession>A1B0X4</accession>
<keyword evidence="2" id="KW-1185">Reference proteome</keyword>
<dbReference type="STRING" id="318586.Pden_1059"/>
<gene>
    <name evidence="1" type="ordered locus">Pden_1059</name>
</gene>
<protein>
    <submittedName>
        <fullName evidence="1">Uncharacterized protein</fullName>
    </submittedName>
</protein>
<evidence type="ECO:0000313" key="2">
    <source>
        <dbReference type="Proteomes" id="UP000000361"/>
    </source>
</evidence>
<evidence type="ECO:0000313" key="1">
    <source>
        <dbReference type="EMBL" id="ABL69168.1"/>
    </source>
</evidence>
<reference evidence="2" key="1">
    <citation type="submission" date="2006-12" db="EMBL/GenBank/DDBJ databases">
        <title>Complete sequence of chromosome 1 of Paracoccus denitrificans PD1222.</title>
        <authorList>
            <person name="Copeland A."/>
            <person name="Lucas S."/>
            <person name="Lapidus A."/>
            <person name="Barry K."/>
            <person name="Detter J.C."/>
            <person name="Glavina del Rio T."/>
            <person name="Hammon N."/>
            <person name="Israni S."/>
            <person name="Dalin E."/>
            <person name="Tice H."/>
            <person name="Pitluck S."/>
            <person name="Munk A.C."/>
            <person name="Brettin T."/>
            <person name="Bruce D."/>
            <person name="Han C."/>
            <person name="Tapia R."/>
            <person name="Gilna P."/>
            <person name="Schmutz J."/>
            <person name="Larimer F."/>
            <person name="Land M."/>
            <person name="Hauser L."/>
            <person name="Kyrpides N."/>
            <person name="Lykidis A."/>
            <person name="Spiro S."/>
            <person name="Richardson D.J."/>
            <person name="Moir J.W.B."/>
            <person name="Ferguson S.J."/>
            <person name="van Spanning R.J.M."/>
            <person name="Richardson P."/>
        </authorList>
    </citation>
    <scope>NUCLEOTIDE SEQUENCE [LARGE SCALE GENOMIC DNA]</scope>
    <source>
        <strain evidence="2">Pd 1222</strain>
    </source>
</reference>
<dbReference type="KEGG" id="pde:Pden_1059"/>